<protein>
    <submittedName>
        <fullName evidence="2">ABC transporter, periplasmic metal-binding protein, TroA_e family</fullName>
    </submittedName>
</protein>
<dbReference type="PANTHER" id="PTHR30535:SF34">
    <property type="entry name" value="MOLYBDATE-BINDING PROTEIN MOLA"/>
    <property type="match status" value="1"/>
</dbReference>
<dbReference type="PROSITE" id="PS50983">
    <property type="entry name" value="FE_B12_PBP"/>
    <property type="match status" value="1"/>
</dbReference>
<evidence type="ECO:0000313" key="2">
    <source>
        <dbReference type="EMBL" id="ABA87414.1"/>
    </source>
</evidence>
<dbReference type="EMBL" id="CP000142">
    <property type="protein sequence ID" value="ABA87414.1"/>
    <property type="molecule type" value="Genomic_DNA"/>
</dbReference>
<dbReference type="KEGG" id="pca:Pcar_0153"/>
<dbReference type="STRING" id="338963.Pcar_0153"/>
<keyword evidence="3" id="KW-1185">Reference proteome</keyword>
<dbReference type="OrthoDB" id="9775594at2"/>
<dbReference type="InterPro" id="IPR050902">
    <property type="entry name" value="ABC_Transporter_SBP"/>
</dbReference>
<dbReference type="AlphaFoldDB" id="Q3A878"/>
<gene>
    <name evidence="2" type="ordered locus">Pcar_0153</name>
</gene>
<accession>Q3A878</accession>
<dbReference type="InterPro" id="IPR002491">
    <property type="entry name" value="ABC_transptr_periplasmic_BD"/>
</dbReference>
<sequence length="357" mass="40633">MIRQGLQAIVRGVLAVLLAAGMLLFPAGNAAARQVVDMVGRRIELPESLQRVYVASPPENHLACVIDPSLMVGLNLPLKERDLKYLPPQLWHLPVIGGFYGLGHTPNLEVLLRSKPQLVICWQKNAIDAHFDDFLKRTGIPVAYMTLEALQDYPRDIRAMGNMLDRPRRAEELAAYAEATLRQILPKVAAIPEAERVRVYYAEGADGLSTDGRGTWHAELIDLAGGLNVHEGDVEDLYGMEKVSMEQVLLYRPDVILVQDPGFFKRIFSSPQWRRVPAVKNRRVYLIPRIPFNWFDRPPCFMRLLGLKWLAQTLYPQRFHLEMDQETREFYRLFLQSNLSAEDIRSILENAQGGSHE</sequence>
<evidence type="ECO:0000259" key="1">
    <source>
        <dbReference type="PROSITE" id="PS50983"/>
    </source>
</evidence>
<organism evidence="2 3">
    <name type="scientific">Syntrophotalea carbinolica (strain DSM 2380 / NBRC 103641 / GraBd1)</name>
    <name type="common">Pelobacter carbinolicus</name>
    <dbReference type="NCBI Taxonomy" id="338963"/>
    <lineage>
        <taxon>Bacteria</taxon>
        <taxon>Pseudomonadati</taxon>
        <taxon>Thermodesulfobacteriota</taxon>
        <taxon>Desulfuromonadia</taxon>
        <taxon>Desulfuromonadales</taxon>
        <taxon>Syntrophotaleaceae</taxon>
        <taxon>Syntrophotalea</taxon>
    </lineage>
</organism>
<proteinExistence type="predicted"/>
<dbReference type="eggNOG" id="COG0614">
    <property type="taxonomic scope" value="Bacteria"/>
</dbReference>
<reference evidence="3" key="1">
    <citation type="submission" date="2005-10" db="EMBL/GenBank/DDBJ databases">
        <title>Complete sequence of Pelobacter carbinolicus DSM 2380.</title>
        <authorList>
            <person name="Copeland A."/>
            <person name="Lucas S."/>
            <person name="Lapidus A."/>
            <person name="Barry K."/>
            <person name="Detter J.C."/>
            <person name="Glavina T."/>
            <person name="Hammon N."/>
            <person name="Israni S."/>
            <person name="Pitluck S."/>
            <person name="Chertkov O."/>
            <person name="Schmutz J."/>
            <person name="Larimer F."/>
            <person name="Land M."/>
            <person name="Kyrpides N."/>
            <person name="Ivanova N."/>
            <person name="Richardson P."/>
        </authorList>
    </citation>
    <scope>NUCLEOTIDE SEQUENCE [LARGE SCALE GENOMIC DNA]</scope>
    <source>
        <strain evidence="3">DSM 2380 / NBRC 103641 / GraBd1</strain>
    </source>
</reference>
<dbReference type="Pfam" id="PF01497">
    <property type="entry name" value="Peripla_BP_2"/>
    <property type="match status" value="1"/>
</dbReference>
<evidence type="ECO:0000313" key="3">
    <source>
        <dbReference type="Proteomes" id="UP000002534"/>
    </source>
</evidence>
<dbReference type="SUPFAM" id="SSF53807">
    <property type="entry name" value="Helical backbone' metal receptor"/>
    <property type="match status" value="1"/>
</dbReference>
<dbReference type="Gene3D" id="1.20.58.2180">
    <property type="match status" value="1"/>
</dbReference>
<dbReference type="RefSeq" id="WP_011339806.1">
    <property type="nucleotide sequence ID" value="NC_007498.2"/>
</dbReference>
<dbReference type="PANTHER" id="PTHR30535">
    <property type="entry name" value="VITAMIN B12-BINDING PROTEIN"/>
    <property type="match status" value="1"/>
</dbReference>
<dbReference type="Proteomes" id="UP000002534">
    <property type="component" value="Chromosome"/>
</dbReference>
<dbReference type="Gene3D" id="3.40.50.1980">
    <property type="entry name" value="Nitrogenase molybdenum iron protein domain"/>
    <property type="match status" value="2"/>
</dbReference>
<reference evidence="2 3" key="2">
    <citation type="journal article" date="2012" name="BMC Genomics">
        <title>The genome of Pelobacter carbinolicus reveals surprising metabolic capabilities and physiological features.</title>
        <authorList>
            <person name="Aklujkar M."/>
            <person name="Haveman S.A."/>
            <person name="Didonato R.Jr."/>
            <person name="Chertkov O."/>
            <person name="Han C.S."/>
            <person name="Land M.L."/>
            <person name="Brown P."/>
            <person name="Lovley D.R."/>
        </authorList>
    </citation>
    <scope>NUCLEOTIDE SEQUENCE [LARGE SCALE GENOMIC DNA]</scope>
    <source>
        <strain evidence="3">DSM 2380 / NBRC 103641 / GraBd1</strain>
    </source>
</reference>
<feature type="domain" description="Fe/B12 periplasmic-binding" evidence="1">
    <location>
        <begin position="51"/>
        <end position="318"/>
    </location>
</feature>
<dbReference type="HOGENOM" id="CLU_038034_13_1_7"/>
<name>Q3A878_SYNC1</name>